<accession>A0A401IIX5</accession>
<keyword evidence="3" id="KW-1185">Reference proteome</keyword>
<dbReference type="EMBL" id="BDQK01000013">
    <property type="protein sequence ID" value="GBF81265.1"/>
    <property type="molecule type" value="Genomic_DNA"/>
</dbReference>
<feature type="transmembrane region" description="Helical" evidence="1">
    <location>
        <begin position="346"/>
        <end position="374"/>
    </location>
</feature>
<feature type="transmembrane region" description="Helical" evidence="1">
    <location>
        <begin position="282"/>
        <end position="301"/>
    </location>
</feature>
<dbReference type="PANTHER" id="PTHR40400:SF1">
    <property type="entry name" value="SLR1512 PROTEIN"/>
    <property type="match status" value="1"/>
</dbReference>
<gene>
    <name evidence="2" type="ORF">AsFPU1_2677</name>
</gene>
<feature type="transmembrane region" description="Helical" evidence="1">
    <location>
        <begin position="70"/>
        <end position="92"/>
    </location>
</feature>
<keyword evidence="1" id="KW-0812">Transmembrane</keyword>
<comment type="caution">
    <text evidence="2">The sequence shown here is derived from an EMBL/GenBank/DDBJ whole genome shotgun (WGS) entry which is preliminary data.</text>
</comment>
<evidence type="ECO:0000313" key="2">
    <source>
        <dbReference type="EMBL" id="GBF81265.1"/>
    </source>
</evidence>
<protein>
    <submittedName>
        <fullName evidence="2">Sodium-dependent bicarbonate transporter</fullName>
    </submittedName>
</protein>
<evidence type="ECO:0000313" key="3">
    <source>
        <dbReference type="Proteomes" id="UP000287247"/>
    </source>
</evidence>
<feature type="transmembrane region" description="Helical" evidence="1">
    <location>
        <begin position="20"/>
        <end position="38"/>
    </location>
</feature>
<feature type="transmembrane region" description="Helical" evidence="1">
    <location>
        <begin position="137"/>
        <end position="159"/>
    </location>
</feature>
<proteinExistence type="predicted"/>
<feature type="transmembrane region" description="Helical" evidence="1">
    <location>
        <begin position="104"/>
        <end position="125"/>
    </location>
</feature>
<reference evidence="3" key="1">
    <citation type="submission" date="2017-05" db="EMBL/GenBank/DDBJ databases">
        <title>Physiological properties and genetic analysis related to exopolysaccharide production of fresh-water unicellular cyanobacterium Aphanothece sacrum, Suizenji Nori, that has been cultured as a food source in Japan.</title>
        <authorList>
            <person name="Kanesaki Y."/>
            <person name="Yoshikawa S."/>
            <person name="Ohki K."/>
        </authorList>
    </citation>
    <scope>NUCLEOTIDE SEQUENCE [LARGE SCALE GENOMIC DNA]</scope>
    <source>
        <strain evidence="3">FPU1</strain>
    </source>
</reference>
<dbReference type="Proteomes" id="UP000287247">
    <property type="component" value="Unassembled WGS sequence"/>
</dbReference>
<sequence length="381" mass="40361">MDFLSLFLIDFVKQLQSPTLAFLIGGMIIAALGSELVIPESICTIIVFMLLTKIGLTGGIAIRNSNLTEMVLPMIFAVMVGVLIVFISRFTLANLPKVKVVDALATGGLFGAVSGSTMAAGLTVLEEQKIPYEAWAGALYPFMDIPALVTAIVVANIYLNKKKHSAAAAHSTVQESLSKKAVAAGDYSDEQDYPSNRQEYLSQQQDPGDNRVKIWPIIEESLRGPALSAMLLGLALGILTQPESVYKSFYDPLFRGLLSILMLVMGMEAWSRIGELRKVAQWYVVYSVVAPFLHGLIAFGLGMVAHYATGFSMGGVVILAVIASSSSDISGPPTLRAGIPSANPSAYIGASTAVGTPVAIGLCIPFFIGLAQAIGGMSPLP</sequence>
<dbReference type="InterPro" id="IPR010293">
    <property type="entry name" value="Sbt_1"/>
</dbReference>
<organism evidence="2 3">
    <name type="scientific">Aphanothece sacrum FPU1</name>
    <dbReference type="NCBI Taxonomy" id="1920663"/>
    <lineage>
        <taxon>Bacteria</taxon>
        <taxon>Bacillati</taxon>
        <taxon>Cyanobacteriota</taxon>
        <taxon>Cyanophyceae</taxon>
        <taxon>Oscillatoriophycideae</taxon>
        <taxon>Chroococcales</taxon>
        <taxon>Aphanothecaceae</taxon>
        <taxon>Aphanothece</taxon>
    </lineage>
</organism>
<dbReference type="RefSeq" id="WP_124970905.1">
    <property type="nucleotide sequence ID" value="NZ_BDQK01000013.1"/>
</dbReference>
<dbReference type="AlphaFoldDB" id="A0A401IIX5"/>
<feature type="transmembrane region" description="Helical" evidence="1">
    <location>
        <begin position="45"/>
        <end position="64"/>
    </location>
</feature>
<dbReference type="Pfam" id="PF05982">
    <property type="entry name" value="Sbt_1"/>
    <property type="match status" value="1"/>
</dbReference>
<dbReference type="OrthoDB" id="345121at2"/>
<name>A0A401IIX5_APHSA</name>
<dbReference type="PANTHER" id="PTHR40400">
    <property type="entry name" value="SLR1512 PROTEIN"/>
    <property type="match status" value="1"/>
</dbReference>
<keyword evidence="1" id="KW-0472">Membrane</keyword>
<keyword evidence="1" id="KW-1133">Transmembrane helix</keyword>
<evidence type="ECO:0000256" key="1">
    <source>
        <dbReference type="SAM" id="Phobius"/>
    </source>
</evidence>